<dbReference type="SMART" id="SM00382">
    <property type="entry name" value="AAA"/>
    <property type="match status" value="1"/>
</dbReference>
<dbReference type="InterPro" id="IPR027417">
    <property type="entry name" value="P-loop_NTPase"/>
</dbReference>
<protein>
    <submittedName>
        <fullName evidence="7">Sulfonate transport system ATP-binding protein</fullName>
    </submittedName>
</protein>
<dbReference type="InterPro" id="IPR003439">
    <property type="entry name" value="ABC_transporter-like_ATP-bd"/>
</dbReference>
<evidence type="ECO:0000256" key="4">
    <source>
        <dbReference type="ARBA" id="ARBA00022840"/>
    </source>
</evidence>
<keyword evidence="8" id="KW-1185">Reference proteome</keyword>
<name>A0A1H5SI77_9HYPH</name>
<dbReference type="PANTHER" id="PTHR42788">
    <property type="entry name" value="TAURINE IMPORT ATP-BINDING PROTEIN-RELATED"/>
    <property type="match status" value="1"/>
</dbReference>
<dbReference type="GO" id="GO:0005524">
    <property type="term" value="F:ATP binding"/>
    <property type="evidence" value="ECO:0007669"/>
    <property type="project" value="UniProtKB-KW"/>
</dbReference>
<feature type="compositionally biased region" description="Basic and acidic residues" evidence="5">
    <location>
        <begin position="238"/>
        <end position="253"/>
    </location>
</feature>
<gene>
    <name evidence="7" type="ORF">SAMN04488115_101252</name>
</gene>
<dbReference type="InterPro" id="IPR050166">
    <property type="entry name" value="ABC_transporter_ATP-bind"/>
</dbReference>
<dbReference type="InterPro" id="IPR003593">
    <property type="entry name" value="AAA+_ATPase"/>
</dbReference>
<dbReference type="InterPro" id="IPR017871">
    <property type="entry name" value="ABC_transporter-like_CS"/>
</dbReference>
<dbReference type="GO" id="GO:0016887">
    <property type="term" value="F:ATP hydrolysis activity"/>
    <property type="evidence" value="ECO:0007669"/>
    <property type="project" value="InterPro"/>
</dbReference>
<evidence type="ECO:0000256" key="5">
    <source>
        <dbReference type="SAM" id="MobiDB-lite"/>
    </source>
</evidence>
<evidence type="ECO:0000256" key="3">
    <source>
        <dbReference type="ARBA" id="ARBA00022741"/>
    </source>
</evidence>
<evidence type="ECO:0000256" key="2">
    <source>
        <dbReference type="ARBA" id="ARBA00022448"/>
    </source>
</evidence>
<dbReference type="Gene3D" id="3.40.50.300">
    <property type="entry name" value="P-loop containing nucleotide triphosphate hydrolases"/>
    <property type="match status" value="1"/>
</dbReference>
<evidence type="ECO:0000256" key="1">
    <source>
        <dbReference type="ARBA" id="ARBA00005417"/>
    </source>
</evidence>
<evidence type="ECO:0000259" key="6">
    <source>
        <dbReference type="PROSITE" id="PS50893"/>
    </source>
</evidence>
<dbReference type="PROSITE" id="PS50893">
    <property type="entry name" value="ABC_TRANSPORTER_2"/>
    <property type="match status" value="1"/>
</dbReference>
<evidence type="ECO:0000313" key="7">
    <source>
        <dbReference type="EMBL" id="SEF49501.1"/>
    </source>
</evidence>
<dbReference type="RefSeq" id="WP_103870655.1">
    <property type="nucleotide sequence ID" value="NZ_FNUY01000001.1"/>
</dbReference>
<keyword evidence="3" id="KW-0547">Nucleotide-binding</keyword>
<dbReference type="PANTHER" id="PTHR42788:SF19">
    <property type="entry name" value="ALIPHATIC SULFONATES IMPORT ATP-BINDING PROTEIN SSUB 2"/>
    <property type="match status" value="1"/>
</dbReference>
<proteinExistence type="inferred from homology"/>
<organism evidence="7 8">
    <name type="scientific">Bosea lathyri</name>
    <dbReference type="NCBI Taxonomy" id="1036778"/>
    <lineage>
        <taxon>Bacteria</taxon>
        <taxon>Pseudomonadati</taxon>
        <taxon>Pseudomonadota</taxon>
        <taxon>Alphaproteobacteria</taxon>
        <taxon>Hyphomicrobiales</taxon>
        <taxon>Boseaceae</taxon>
        <taxon>Bosea</taxon>
    </lineage>
</organism>
<evidence type="ECO:0000313" key="8">
    <source>
        <dbReference type="Proteomes" id="UP000236743"/>
    </source>
</evidence>
<dbReference type="CDD" id="cd03293">
    <property type="entry name" value="ABC_NrtD_SsuB_transporters"/>
    <property type="match status" value="1"/>
</dbReference>
<dbReference type="OrthoDB" id="9807242at2"/>
<accession>A0A1H5SI77</accession>
<keyword evidence="4 7" id="KW-0067">ATP-binding</keyword>
<keyword evidence="2" id="KW-0813">Transport</keyword>
<feature type="domain" description="ABC transporter" evidence="6">
    <location>
        <begin position="2"/>
        <end position="228"/>
    </location>
</feature>
<dbReference type="PROSITE" id="PS00211">
    <property type="entry name" value="ABC_TRANSPORTER_1"/>
    <property type="match status" value="1"/>
</dbReference>
<dbReference type="Pfam" id="PF00005">
    <property type="entry name" value="ABC_tran"/>
    <property type="match status" value="1"/>
</dbReference>
<sequence>MLSFETLSKTYADGTHALSAITIDVAAGEILALVGGSGCGKTTLLRLIAGLDQPSAGRILLDGEAILEPRADVGVIFQEPRLFPWLSVSENVAFGLSHLSAFEREGLVANALVRVGLAGYEKRWPRELSGGQQQRVAIARALITRPKLLLMDEPFSALDATTRASLHGHLLALWAESRPTVVMVTHDVEEAVTLADRIIVMQPKPGRIFDELDNPLARPRDRLSPSFEATKREALRALDRSLRDEEPRQHKTAETAGMWW</sequence>
<comment type="similarity">
    <text evidence="1">Belongs to the ABC transporter superfamily.</text>
</comment>
<dbReference type="EMBL" id="FNUY01000001">
    <property type="protein sequence ID" value="SEF49501.1"/>
    <property type="molecule type" value="Genomic_DNA"/>
</dbReference>
<dbReference type="Proteomes" id="UP000236743">
    <property type="component" value="Unassembled WGS sequence"/>
</dbReference>
<reference evidence="7 8" key="1">
    <citation type="submission" date="2016-10" db="EMBL/GenBank/DDBJ databases">
        <authorList>
            <person name="de Groot N.N."/>
        </authorList>
    </citation>
    <scope>NUCLEOTIDE SEQUENCE [LARGE SCALE GENOMIC DNA]</scope>
    <source>
        <strain evidence="7 8">DSM 26656</strain>
    </source>
</reference>
<dbReference type="SUPFAM" id="SSF52540">
    <property type="entry name" value="P-loop containing nucleoside triphosphate hydrolases"/>
    <property type="match status" value="1"/>
</dbReference>
<feature type="region of interest" description="Disordered" evidence="5">
    <location>
        <begin position="238"/>
        <end position="260"/>
    </location>
</feature>
<dbReference type="AlphaFoldDB" id="A0A1H5SI77"/>